<evidence type="ECO:0000256" key="1">
    <source>
        <dbReference type="SAM" id="MobiDB-lite"/>
    </source>
</evidence>
<accession>A0A1W5DDW3</accession>
<evidence type="ECO:0000313" key="4">
    <source>
        <dbReference type="Proteomes" id="UP000192927"/>
    </source>
</evidence>
<evidence type="ECO:0000256" key="2">
    <source>
        <dbReference type="SAM" id="Phobius"/>
    </source>
</evidence>
<reference evidence="4" key="1">
    <citation type="submission" date="2017-03" db="EMBL/GenBank/DDBJ databases">
        <authorList>
            <person name="Sharma R."/>
            <person name="Thines M."/>
        </authorList>
    </citation>
    <scope>NUCLEOTIDE SEQUENCE [LARGE SCALE GENOMIC DNA]</scope>
</reference>
<evidence type="ECO:0008006" key="5">
    <source>
        <dbReference type="Google" id="ProtNLM"/>
    </source>
</evidence>
<keyword evidence="4" id="KW-1185">Reference proteome</keyword>
<feature type="compositionally biased region" description="Basic and acidic residues" evidence="1">
    <location>
        <begin position="1"/>
        <end position="12"/>
    </location>
</feature>
<feature type="region of interest" description="Disordered" evidence="1">
    <location>
        <begin position="1"/>
        <end position="22"/>
    </location>
</feature>
<proteinExistence type="predicted"/>
<evidence type="ECO:0000313" key="3">
    <source>
        <dbReference type="EMBL" id="SLM41338.1"/>
    </source>
</evidence>
<feature type="transmembrane region" description="Helical" evidence="2">
    <location>
        <begin position="28"/>
        <end position="48"/>
    </location>
</feature>
<dbReference type="Proteomes" id="UP000192927">
    <property type="component" value="Unassembled WGS sequence"/>
</dbReference>
<organism evidence="3 4">
    <name type="scientific">Lasallia pustulata</name>
    <dbReference type="NCBI Taxonomy" id="136370"/>
    <lineage>
        <taxon>Eukaryota</taxon>
        <taxon>Fungi</taxon>
        <taxon>Dikarya</taxon>
        <taxon>Ascomycota</taxon>
        <taxon>Pezizomycotina</taxon>
        <taxon>Lecanoromycetes</taxon>
        <taxon>OSLEUM clade</taxon>
        <taxon>Umbilicariomycetidae</taxon>
        <taxon>Umbilicariales</taxon>
        <taxon>Umbilicariaceae</taxon>
        <taxon>Lasallia</taxon>
    </lineage>
</organism>
<feature type="region of interest" description="Disordered" evidence="1">
    <location>
        <begin position="158"/>
        <end position="195"/>
    </location>
</feature>
<feature type="region of interest" description="Disordered" evidence="1">
    <location>
        <begin position="53"/>
        <end position="77"/>
    </location>
</feature>
<sequence length="424" mass="45959">MSYSYDRYETQRRRQTTNASPRRSTLGYWVPLALTVTAATVGLAAWIWSERRDDDDDDEGYDNGGGPPPARDYGDSQPDQAIYARRGETTHVEDESMMGRMSGALRRTPSPQQLFDGARERVVAGMTAAGAAVGGALSSIREEDKGDFEDHSRWSEEAETRAGVASKGVGSTQTTVGGAASNRGGTRQARPAGGRQKAVAIVVSADVEHHGQAEEDESYLQEHASILSHLPQHIDSDTRIFVLIYAPTLKQHPLSSTRPIPSLTSSYSNIGPEDFPSEADKPLSLISPNPHSPPSSTPQFSALYTQALALVENPTLILPFTDSSGHVHLLRHLAPEIVYVQECLSGSGGEMVKHISGWVGQVVLVVGDEGGHGGLVDSEDEAGEEEKRERWWEGDERIGLGKGIEVVEGLRVGEDWKRRVGGRD</sequence>
<dbReference type="EMBL" id="FWEW01003840">
    <property type="protein sequence ID" value="SLM41338.1"/>
    <property type="molecule type" value="Genomic_DNA"/>
</dbReference>
<name>A0A1W5DDW3_9LECA</name>
<keyword evidence="2" id="KW-1133">Transmembrane helix</keyword>
<dbReference type="AlphaFoldDB" id="A0A1W5DDW3"/>
<keyword evidence="2" id="KW-0812">Transmembrane</keyword>
<protein>
    <recommendedName>
        <fullName evidence="5">Peroxin 22-like</fullName>
    </recommendedName>
</protein>
<keyword evidence="2" id="KW-0472">Membrane</keyword>